<accession>A0AB39TD15</accession>
<gene>
    <name evidence="1" type="ORF">AB2U05_02365</name>
</gene>
<evidence type="ECO:0000313" key="1">
    <source>
        <dbReference type="EMBL" id="XDQ77409.1"/>
    </source>
</evidence>
<dbReference type="RefSeq" id="WP_045694152.1">
    <property type="nucleotide sequence ID" value="NZ_CP163445.1"/>
</dbReference>
<protein>
    <submittedName>
        <fullName evidence="1">Uncharacterized protein</fullName>
    </submittedName>
</protein>
<proteinExistence type="predicted"/>
<reference evidence="1" key="1">
    <citation type="submission" date="2024-07" db="EMBL/GenBank/DDBJ databases">
        <authorList>
            <person name="Yu S.T."/>
        </authorList>
    </citation>
    <scope>NUCLEOTIDE SEQUENCE</scope>
    <source>
        <strain evidence="1">Y1</strain>
    </source>
</reference>
<organism evidence="1">
    <name type="scientific">Streptomyces sp. Y1</name>
    <dbReference type="NCBI Taxonomy" id="3238634"/>
    <lineage>
        <taxon>Bacteria</taxon>
        <taxon>Bacillati</taxon>
        <taxon>Actinomycetota</taxon>
        <taxon>Actinomycetes</taxon>
        <taxon>Kitasatosporales</taxon>
        <taxon>Streptomycetaceae</taxon>
        <taxon>Streptomyces</taxon>
    </lineage>
</organism>
<dbReference type="AlphaFoldDB" id="A0AB39TD15"/>
<dbReference type="EMBL" id="CP163445">
    <property type="protein sequence ID" value="XDQ77409.1"/>
    <property type="molecule type" value="Genomic_DNA"/>
</dbReference>
<name>A0AB39TD15_9ACTN</name>
<sequence>MADQTERTDREDGPGRRLLVIERAYRGALETQFADVLYLARELNRQLGGVDVLLRGLAVTFAAADTRPAPSVRVGHDTLDTLPSPRDSVRSLLEHGAGVYVDAADLAHFEAGPGWLQPGVRRAGGPDAPGPDWSAYRDVFFV</sequence>